<evidence type="ECO:0000313" key="7">
    <source>
        <dbReference type="EMBL" id="OOK63365.1"/>
    </source>
</evidence>
<dbReference type="EMBL" id="MVBN01000020">
    <property type="protein sequence ID" value="OOK63365.1"/>
    <property type="molecule type" value="Genomic_DNA"/>
</dbReference>
<dbReference type="Gene3D" id="3.40.50.970">
    <property type="match status" value="1"/>
</dbReference>
<dbReference type="InterPro" id="IPR029061">
    <property type="entry name" value="THDP-binding"/>
</dbReference>
<dbReference type="InterPro" id="IPR050642">
    <property type="entry name" value="PDH_E1_Alpha_Subunit"/>
</dbReference>
<feature type="compositionally biased region" description="Basic and acidic residues" evidence="5">
    <location>
        <begin position="261"/>
        <end position="270"/>
    </location>
</feature>
<dbReference type="GO" id="GO:0000287">
    <property type="term" value="F:magnesium ion binding"/>
    <property type="evidence" value="ECO:0007669"/>
    <property type="project" value="UniProtKB-ARBA"/>
</dbReference>
<dbReference type="GO" id="GO:0006086">
    <property type="term" value="P:pyruvate decarboxylation to acetyl-CoA"/>
    <property type="evidence" value="ECO:0007669"/>
    <property type="project" value="TreeGrafter"/>
</dbReference>
<keyword evidence="3" id="KW-0560">Oxidoreductase</keyword>
<comment type="cofactor">
    <cofactor evidence="1">
        <name>Mg(2+)</name>
        <dbReference type="ChEBI" id="CHEBI:18420"/>
    </cofactor>
</comment>
<protein>
    <submittedName>
        <fullName evidence="7">Dehydrogenase E1 component family protein</fullName>
    </submittedName>
</protein>
<evidence type="ECO:0000256" key="4">
    <source>
        <dbReference type="ARBA" id="ARBA00023052"/>
    </source>
</evidence>
<dbReference type="SUPFAM" id="SSF52518">
    <property type="entry name" value="Thiamin diphosphate-binding fold (THDP-binding)"/>
    <property type="match status" value="1"/>
</dbReference>
<keyword evidence="4" id="KW-0786">Thiamine pyrophosphate</keyword>
<feature type="non-terminal residue" evidence="7">
    <location>
        <position position="270"/>
    </location>
</feature>
<dbReference type="PANTHER" id="PTHR11516:SF60">
    <property type="entry name" value="PYRUVATE DEHYDROGENASE E1 COMPONENT SUBUNIT ALPHA"/>
    <property type="match status" value="1"/>
</dbReference>
<feature type="compositionally biased region" description="Basic residues" evidence="5">
    <location>
        <begin position="251"/>
        <end position="260"/>
    </location>
</feature>
<evidence type="ECO:0000259" key="6">
    <source>
        <dbReference type="Pfam" id="PF00676"/>
    </source>
</evidence>
<evidence type="ECO:0000256" key="2">
    <source>
        <dbReference type="ARBA" id="ARBA00001964"/>
    </source>
</evidence>
<organism evidence="7 8">
    <name type="scientific">Mycobacterium kansasii</name>
    <dbReference type="NCBI Taxonomy" id="1768"/>
    <lineage>
        <taxon>Bacteria</taxon>
        <taxon>Bacillati</taxon>
        <taxon>Actinomycetota</taxon>
        <taxon>Actinomycetes</taxon>
        <taxon>Mycobacteriales</taxon>
        <taxon>Mycobacteriaceae</taxon>
        <taxon>Mycobacterium</taxon>
    </lineage>
</organism>
<dbReference type="Proteomes" id="UP000188532">
    <property type="component" value="Unassembled WGS sequence"/>
</dbReference>
<evidence type="ECO:0000256" key="5">
    <source>
        <dbReference type="SAM" id="MobiDB-lite"/>
    </source>
</evidence>
<feature type="region of interest" description="Disordered" evidence="5">
    <location>
        <begin position="184"/>
        <end position="270"/>
    </location>
</feature>
<dbReference type="AlphaFoldDB" id="A0A1V3W8S6"/>
<feature type="domain" description="Dehydrogenase E1 component" evidence="6">
    <location>
        <begin position="4"/>
        <end position="186"/>
    </location>
</feature>
<evidence type="ECO:0000256" key="1">
    <source>
        <dbReference type="ARBA" id="ARBA00001946"/>
    </source>
</evidence>
<dbReference type="InterPro" id="IPR001017">
    <property type="entry name" value="DH_E1"/>
</dbReference>
<feature type="compositionally biased region" description="Low complexity" evidence="5">
    <location>
        <begin position="194"/>
        <end position="216"/>
    </location>
</feature>
<comment type="caution">
    <text evidence="7">The sequence shown here is derived from an EMBL/GenBank/DDBJ whole genome shotgun (WGS) entry which is preliminary data.</text>
</comment>
<comment type="cofactor">
    <cofactor evidence="2">
        <name>thiamine diphosphate</name>
        <dbReference type="ChEBI" id="CHEBI:58937"/>
    </cofactor>
</comment>
<sequence>MRRTLQRGQDSGVLHLYVGEEAVAAGSLRALAEDDAVVATYREHAHALLRGIPMTSIMAEMFGKQEAARAAAAGRCTCSTSPGGSTAATRLWPAACRWRWCRARRRDAEAKPRDSMLFGDGAVAEGAFHESLNMAALWNLPVLFLCENNLYAMGTALDRAQSQTDLTVKAASYKVPTLAVDGMDVERASTPRNRVSTTSATPAARSSSSSVPTGSARIRCSTRNCTATGRSPALARARPDPAIHRTVPGQRHSHRRRRARDRGCGGRRDR</sequence>
<evidence type="ECO:0000256" key="3">
    <source>
        <dbReference type="ARBA" id="ARBA00023002"/>
    </source>
</evidence>
<reference evidence="7 8" key="1">
    <citation type="submission" date="2017-02" db="EMBL/GenBank/DDBJ databases">
        <title>Complete genome sequences of Mycobacterium kansasii strains isolated from rhesus macaques.</title>
        <authorList>
            <person name="Panda A."/>
            <person name="Nagaraj S."/>
            <person name="Zhao X."/>
            <person name="Tettelin H."/>
            <person name="Detolla L.J."/>
        </authorList>
    </citation>
    <scope>NUCLEOTIDE SEQUENCE [LARGE SCALE GENOMIC DNA]</scope>
    <source>
        <strain evidence="7 8">11-3469</strain>
    </source>
</reference>
<dbReference type="Pfam" id="PF00676">
    <property type="entry name" value="E1_dh"/>
    <property type="match status" value="1"/>
</dbReference>
<dbReference type="PANTHER" id="PTHR11516">
    <property type="entry name" value="PYRUVATE DEHYDROGENASE E1 COMPONENT, ALPHA SUBUNIT BACTERIAL AND ORGANELLAR"/>
    <property type="match status" value="1"/>
</dbReference>
<proteinExistence type="predicted"/>
<dbReference type="GO" id="GO:0004739">
    <property type="term" value="F:pyruvate dehydrogenase (acetyl-transferring) activity"/>
    <property type="evidence" value="ECO:0007669"/>
    <property type="project" value="TreeGrafter"/>
</dbReference>
<name>A0A1V3W8S6_MYCKA</name>
<evidence type="ECO:0000313" key="8">
    <source>
        <dbReference type="Proteomes" id="UP000188532"/>
    </source>
</evidence>
<accession>A0A1V3W8S6</accession>
<gene>
    <name evidence="7" type="ORF">BZL29_8530</name>
</gene>